<evidence type="ECO:0000313" key="4">
    <source>
        <dbReference type="Proteomes" id="UP001151582"/>
    </source>
</evidence>
<dbReference type="Pfam" id="PF03105">
    <property type="entry name" value="SPX"/>
    <property type="match status" value="1"/>
</dbReference>
<dbReference type="InterPro" id="IPR004331">
    <property type="entry name" value="SPX_dom"/>
</dbReference>
<reference evidence="3" key="1">
    <citation type="submission" date="2022-07" db="EMBL/GenBank/DDBJ databases">
        <title>Phylogenomic reconstructions and comparative analyses of Kickxellomycotina fungi.</title>
        <authorList>
            <person name="Reynolds N.K."/>
            <person name="Stajich J.E."/>
            <person name="Barry K."/>
            <person name="Grigoriev I.V."/>
            <person name="Crous P."/>
            <person name="Smith M.E."/>
        </authorList>
    </citation>
    <scope>NUCLEOTIDE SEQUENCE</scope>
    <source>
        <strain evidence="3">RSA 567</strain>
    </source>
</reference>
<comment type="caution">
    <text evidence="3">The sequence shown here is derived from an EMBL/GenBank/DDBJ whole genome shotgun (WGS) entry which is preliminary data.</text>
</comment>
<feature type="non-terminal residue" evidence="3">
    <location>
        <position position="222"/>
    </location>
</feature>
<evidence type="ECO:0000256" key="1">
    <source>
        <dbReference type="SAM" id="MobiDB-lite"/>
    </source>
</evidence>
<dbReference type="Proteomes" id="UP001151582">
    <property type="component" value="Unassembled WGS sequence"/>
</dbReference>
<feature type="region of interest" description="Disordered" evidence="1">
    <location>
        <begin position="83"/>
        <end position="111"/>
    </location>
</feature>
<dbReference type="AlphaFoldDB" id="A0A9W8EA96"/>
<accession>A0A9W8EA96</accession>
<gene>
    <name evidence="3" type="ORF">H4R34_005430</name>
</gene>
<keyword evidence="4" id="KW-1185">Reference proteome</keyword>
<proteinExistence type="predicted"/>
<dbReference type="EMBL" id="JANBQB010001074">
    <property type="protein sequence ID" value="KAJ1972373.1"/>
    <property type="molecule type" value="Genomic_DNA"/>
</dbReference>
<feature type="domain" description="SPX" evidence="2">
    <location>
        <begin position="1"/>
        <end position="72"/>
    </location>
</feature>
<evidence type="ECO:0000313" key="3">
    <source>
        <dbReference type="EMBL" id="KAJ1972373.1"/>
    </source>
</evidence>
<name>A0A9W8EA96_9FUNG</name>
<organism evidence="3 4">
    <name type="scientific">Dimargaris verticillata</name>
    <dbReference type="NCBI Taxonomy" id="2761393"/>
    <lineage>
        <taxon>Eukaryota</taxon>
        <taxon>Fungi</taxon>
        <taxon>Fungi incertae sedis</taxon>
        <taxon>Zoopagomycota</taxon>
        <taxon>Kickxellomycotina</taxon>
        <taxon>Dimargaritomycetes</taxon>
        <taxon>Dimargaritales</taxon>
        <taxon>Dimargaritaceae</taxon>
        <taxon>Dimargaris</taxon>
    </lineage>
</organism>
<protein>
    <recommendedName>
        <fullName evidence="2">SPX domain-containing protein</fullName>
    </recommendedName>
</protein>
<sequence length="222" mass="24526">MKFNKTLDAQATELPVNWRQYLIQYKLLKKHIKAIVRELDETLLATETTSPTPKPFLEPLSHRSLLAPFLAFVPPQHDSICGNAALHNSGDGAPTAQSAPPAPLPRPATPHRRWSCPELGCSLLSSTTTKFQRYPDRLCPECAKVRNVDDAYDALPRPRNPAHAFLPAVGSRPQSWSVAPDEQVPRLSPSVKATRFVYQLRGDSNTVTPTLFIPTAAEVETS</sequence>
<evidence type="ECO:0000259" key="2">
    <source>
        <dbReference type="Pfam" id="PF03105"/>
    </source>
</evidence>
<dbReference type="OrthoDB" id="5588846at2759"/>